<keyword evidence="5" id="KW-0804">Transcription</keyword>
<feature type="domain" description="RNA polymerase sigma factor 70 region 4 type 2" evidence="7">
    <location>
        <begin position="121"/>
        <end position="173"/>
    </location>
</feature>
<dbReference type="InterPro" id="IPR013324">
    <property type="entry name" value="RNA_pol_sigma_r3/r4-like"/>
</dbReference>
<dbReference type="Proteomes" id="UP000199068">
    <property type="component" value="Unassembled WGS sequence"/>
</dbReference>
<dbReference type="GO" id="GO:0016987">
    <property type="term" value="F:sigma factor activity"/>
    <property type="evidence" value="ECO:0007669"/>
    <property type="project" value="UniProtKB-KW"/>
</dbReference>
<dbReference type="InterPro" id="IPR013249">
    <property type="entry name" value="RNA_pol_sigma70_r4_t2"/>
</dbReference>
<dbReference type="InterPro" id="IPR007627">
    <property type="entry name" value="RNA_pol_sigma70_r2"/>
</dbReference>
<dbReference type="InterPro" id="IPR014284">
    <property type="entry name" value="RNA_pol_sigma-70_dom"/>
</dbReference>
<evidence type="ECO:0000256" key="5">
    <source>
        <dbReference type="ARBA" id="ARBA00023163"/>
    </source>
</evidence>
<keyword evidence="2" id="KW-0805">Transcription regulation</keyword>
<protein>
    <submittedName>
        <fullName evidence="8">RNA polymerase sigma-70 factor, ECF subfamily</fullName>
    </submittedName>
</protein>
<evidence type="ECO:0000256" key="3">
    <source>
        <dbReference type="ARBA" id="ARBA00023082"/>
    </source>
</evidence>
<evidence type="ECO:0000259" key="6">
    <source>
        <dbReference type="Pfam" id="PF04542"/>
    </source>
</evidence>
<evidence type="ECO:0000259" key="7">
    <source>
        <dbReference type="Pfam" id="PF08281"/>
    </source>
</evidence>
<feature type="domain" description="RNA polymerase sigma-70 region 2" evidence="6">
    <location>
        <begin position="44"/>
        <end position="91"/>
    </location>
</feature>
<dbReference type="EMBL" id="FNGW01000004">
    <property type="protein sequence ID" value="SDL97015.1"/>
    <property type="molecule type" value="Genomic_DNA"/>
</dbReference>
<evidence type="ECO:0000256" key="2">
    <source>
        <dbReference type="ARBA" id="ARBA00023015"/>
    </source>
</evidence>
<dbReference type="STRING" id="1121325.SAMN04515677_104322"/>
<dbReference type="Pfam" id="PF08281">
    <property type="entry name" value="Sigma70_r4_2"/>
    <property type="match status" value="1"/>
</dbReference>
<keyword evidence="9" id="KW-1185">Reference proteome</keyword>
<dbReference type="InterPro" id="IPR039425">
    <property type="entry name" value="RNA_pol_sigma-70-like"/>
</dbReference>
<gene>
    <name evidence="8" type="ORF">SAMN04515677_104322</name>
</gene>
<evidence type="ECO:0000313" key="9">
    <source>
        <dbReference type="Proteomes" id="UP000199068"/>
    </source>
</evidence>
<dbReference type="InterPro" id="IPR013325">
    <property type="entry name" value="RNA_pol_sigma_r2"/>
</dbReference>
<evidence type="ECO:0000256" key="1">
    <source>
        <dbReference type="ARBA" id="ARBA00010641"/>
    </source>
</evidence>
<dbReference type="RefSeq" id="WP_092725717.1">
    <property type="nucleotide sequence ID" value="NZ_FNGW01000004.1"/>
</dbReference>
<dbReference type="Pfam" id="PF04542">
    <property type="entry name" value="Sigma70_r2"/>
    <property type="match status" value="1"/>
</dbReference>
<dbReference type="Gene3D" id="1.10.1740.10">
    <property type="match status" value="1"/>
</dbReference>
<dbReference type="SUPFAM" id="SSF88946">
    <property type="entry name" value="Sigma2 domain of RNA polymerase sigma factors"/>
    <property type="match status" value="1"/>
</dbReference>
<dbReference type="AlphaFoldDB" id="A0A1G9PFU3"/>
<keyword evidence="4" id="KW-0238">DNA-binding</keyword>
<dbReference type="Gene3D" id="1.10.10.10">
    <property type="entry name" value="Winged helix-like DNA-binding domain superfamily/Winged helix DNA-binding domain"/>
    <property type="match status" value="1"/>
</dbReference>
<evidence type="ECO:0000313" key="8">
    <source>
        <dbReference type="EMBL" id="SDL97015.1"/>
    </source>
</evidence>
<organism evidence="8 9">
    <name type="scientific">Romboutsia lituseburensis DSM 797</name>
    <dbReference type="NCBI Taxonomy" id="1121325"/>
    <lineage>
        <taxon>Bacteria</taxon>
        <taxon>Bacillati</taxon>
        <taxon>Bacillota</taxon>
        <taxon>Clostridia</taxon>
        <taxon>Peptostreptococcales</taxon>
        <taxon>Peptostreptococcaceae</taxon>
        <taxon>Romboutsia</taxon>
    </lineage>
</organism>
<sequence>MKITEENFISRLKHKDEKALEYVIDNYAWIIKTVIKKHLFTLESHQEECMNDIIFAIWNNIDRFDESKSSFKNWVASISKYKSIDYLRKYKEKVTHDSIDDLDIASNYDVHEEITKEHISEELEDMLNQLKPQDKELFIKLYIEQKDLEEVALDMGTNKNTLYIRASRGKKKLRDMFKLKER</sequence>
<reference evidence="8 9" key="1">
    <citation type="submission" date="2016-10" db="EMBL/GenBank/DDBJ databases">
        <authorList>
            <person name="de Groot N.N."/>
        </authorList>
    </citation>
    <scope>NUCLEOTIDE SEQUENCE [LARGE SCALE GENOMIC DNA]</scope>
    <source>
        <strain evidence="8 9">DSM 797</strain>
    </source>
</reference>
<dbReference type="SUPFAM" id="SSF88659">
    <property type="entry name" value="Sigma3 and sigma4 domains of RNA polymerase sigma factors"/>
    <property type="match status" value="1"/>
</dbReference>
<dbReference type="NCBIfam" id="TIGR02937">
    <property type="entry name" value="sigma70-ECF"/>
    <property type="match status" value="1"/>
</dbReference>
<name>A0A1G9PFU3_9FIRM</name>
<comment type="similarity">
    <text evidence="1">Belongs to the sigma-70 factor family. ECF subfamily.</text>
</comment>
<dbReference type="GO" id="GO:0006352">
    <property type="term" value="P:DNA-templated transcription initiation"/>
    <property type="evidence" value="ECO:0007669"/>
    <property type="project" value="InterPro"/>
</dbReference>
<dbReference type="PANTHER" id="PTHR43133">
    <property type="entry name" value="RNA POLYMERASE ECF-TYPE SIGMA FACTO"/>
    <property type="match status" value="1"/>
</dbReference>
<dbReference type="InterPro" id="IPR036388">
    <property type="entry name" value="WH-like_DNA-bd_sf"/>
</dbReference>
<evidence type="ECO:0000256" key="4">
    <source>
        <dbReference type="ARBA" id="ARBA00023125"/>
    </source>
</evidence>
<dbReference type="PANTHER" id="PTHR43133:SF8">
    <property type="entry name" value="RNA POLYMERASE SIGMA FACTOR HI_1459-RELATED"/>
    <property type="match status" value="1"/>
</dbReference>
<keyword evidence="3" id="KW-0731">Sigma factor</keyword>
<proteinExistence type="inferred from homology"/>
<accession>A0A1G9PFU3</accession>
<dbReference type="GO" id="GO:0003677">
    <property type="term" value="F:DNA binding"/>
    <property type="evidence" value="ECO:0007669"/>
    <property type="project" value="UniProtKB-KW"/>
</dbReference>